<dbReference type="Pfam" id="PF00232">
    <property type="entry name" value="Glyco_hydro_1"/>
    <property type="match status" value="1"/>
</dbReference>
<dbReference type="InterPro" id="IPR033132">
    <property type="entry name" value="GH_1_N_CS"/>
</dbReference>
<evidence type="ECO:0000256" key="1">
    <source>
        <dbReference type="ARBA" id="ARBA00010838"/>
    </source>
</evidence>
<dbReference type="PANTHER" id="PTHR10353:SF137">
    <property type="entry name" value="MYROSINASE 3-RELATED"/>
    <property type="match status" value="1"/>
</dbReference>
<proteinExistence type="inferred from homology"/>
<feature type="compositionally biased region" description="Polar residues" evidence="5">
    <location>
        <begin position="27"/>
        <end position="44"/>
    </location>
</feature>
<dbReference type="PROSITE" id="PS00653">
    <property type="entry name" value="GLYCOSYL_HYDROL_F1_2"/>
    <property type="match status" value="1"/>
</dbReference>
<name>A0A8S0UXS9_OLEEU</name>
<feature type="compositionally biased region" description="Basic and acidic residues" evidence="5">
    <location>
        <begin position="552"/>
        <end position="561"/>
    </location>
</feature>
<reference evidence="6 7" key="1">
    <citation type="submission" date="2019-12" db="EMBL/GenBank/DDBJ databases">
        <authorList>
            <person name="Alioto T."/>
            <person name="Alioto T."/>
            <person name="Gomez Garrido J."/>
        </authorList>
    </citation>
    <scope>NUCLEOTIDE SEQUENCE [LARGE SCALE GENOMIC DNA]</scope>
</reference>
<dbReference type="InterPro" id="IPR001360">
    <property type="entry name" value="Glyco_hydro_1"/>
</dbReference>
<evidence type="ECO:0000256" key="2">
    <source>
        <dbReference type="ARBA" id="ARBA00022801"/>
    </source>
</evidence>
<evidence type="ECO:0000256" key="5">
    <source>
        <dbReference type="SAM" id="MobiDB-lite"/>
    </source>
</evidence>
<dbReference type="OrthoDB" id="863965at2759"/>
<keyword evidence="7" id="KW-1185">Reference proteome</keyword>
<evidence type="ECO:0000313" key="7">
    <source>
        <dbReference type="Proteomes" id="UP000594638"/>
    </source>
</evidence>
<evidence type="ECO:0000256" key="4">
    <source>
        <dbReference type="RuleBase" id="RU003690"/>
    </source>
</evidence>
<comment type="similarity">
    <text evidence="1 4">Belongs to the glycosyl hydrolase 1 family.</text>
</comment>
<evidence type="ECO:0000256" key="3">
    <source>
        <dbReference type="ARBA" id="ARBA00023295"/>
    </source>
</evidence>
<dbReference type="SUPFAM" id="SSF51445">
    <property type="entry name" value="(Trans)glycosidases"/>
    <property type="match status" value="1"/>
</dbReference>
<dbReference type="AlphaFoldDB" id="A0A8S0UXS9"/>
<accession>A0A8S0UXS9</accession>
<keyword evidence="3" id="KW-0326">Glycosidase</keyword>
<sequence>MHQSLQLTLLQRAPKSAMDIQSNVLTITSGSSPTDTSSNGQAAKSTKERIKRSDFPSDFVFGAATASYQVEGAWNEGGKGMSNWDYFTQSQPGGISDFSNGTIAIDHFNMFKDDVVVMKKLGLKAYRFSLSWPRILPGGRLCHGVSKEGVQFYNDLIDALLAADIEPYITIFHWDIPQCLQLEYGGFLHERVVQDFIEYSEICFWEFGDRVKYWITLNEPWSFTVQGYVAGAFPPNRGVTPKDTEETKKHARLHRGGGKLLAAFKYGNPGTEPYKVAHNLILCHAHAVDIYRTKYQESQGGKIGITNCISWNEPLTDSQEDKDAATRGNDFMLGWFVEPVVTGEYPESMIKYVGDRLPKFSEKEEKLVKGSYDFLGINYYTSTYTSDDPTKPTTDSYFTDSHTKTSHERNKVPIGAQAGSDWLYIVPWGIYRVMVDMKKRYNDPVIYITENGVDEVNDKSKTSTEALKDDIRIHYHQEHLYYLKLAMDQGVNVKGYFIWSLFDNFEWAAGFSVRFGVMYVDYANGRYTRLPKRSAVWWRNFLTKPTAVPLKNEPEKSEDRRKRLRGST</sequence>
<dbReference type="Proteomes" id="UP000594638">
    <property type="component" value="Unassembled WGS sequence"/>
</dbReference>
<feature type="region of interest" description="Disordered" evidence="5">
    <location>
        <begin position="27"/>
        <end position="50"/>
    </location>
</feature>
<protein>
    <submittedName>
        <fullName evidence="6">Beta-glucosidase-like</fullName>
    </submittedName>
</protein>
<dbReference type="PRINTS" id="PR00131">
    <property type="entry name" value="GLHYDRLASE1"/>
</dbReference>
<dbReference type="GO" id="GO:0008422">
    <property type="term" value="F:beta-glucosidase activity"/>
    <property type="evidence" value="ECO:0007669"/>
    <property type="project" value="TreeGrafter"/>
</dbReference>
<organism evidence="6 7">
    <name type="scientific">Olea europaea subsp. europaea</name>
    <dbReference type="NCBI Taxonomy" id="158383"/>
    <lineage>
        <taxon>Eukaryota</taxon>
        <taxon>Viridiplantae</taxon>
        <taxon>Streptophyta</taxon>
        <taxon>Embryophyta</taxon>
        <taxon>Tracheophyta</taxon>
        <taxon>Spermatophyta</taxon>
        <taxon>Magnoliopsida</taxon>
        <taxon>eudicotyledons</taxon>
        <taxon>Gunneridae</taxon>
        <taxon>Pentapetalae</taxon>
        <taxon>asterids</taxon>
        <taxon>lamiids</taxon>
        <taxon>Lamiales</taxon>
        <taxon>Oleaceae</taxon>
        <taxon>Oleeae</taxon>
        <taxon>Olea</taxon>
    </lineage>
</organism>
<gene>
    <name evidence="6" type="ORF">OLEA9_A014603</name>
</gene>
<keyword evidence="2" id="KW-0378">Hydrolase</keyword>
<comment type="caution">
    <text evidence="6">The sequence shown here is derived from an EMBL/GenBank/DDBJ whole genome shotgun (WGS) entry which is preliminary data.</text>
</comment>
<dbReference type="EMBL" id="CACTIH010009135">
    <property type="protein sequence ID" value="CAA3025527.1"/>
    <property type="molecule type" value="Genomic_DNA"/>
</dbReference>
<dbReference type="Gene3D" id="3.20.20.80">
    <property type="entry name" value="Glycosidases"/>
    <property type="match status" value="1"/>
</dbReference>
<evidence type="ECO:0000313" key="6">
    <source>
        <dbReference type="EMBL" id="CAA3025527.1"/>
    </source>
</evidence>
<feature type="region of interest" description="Disordered" evidence="5">
    <location>
        <begin position="549"/>
        <end position="568"/>
    </location>
</feature>
<dbReference type="FunFam" id="3.20.20.80:FF:000041">
    <property type="entry name" value="Beta-glucosidase 7"/>
    <property type="match status" value="1"/>
</dbReference>
<dbReference type="InterPro" id="IPR017853">
    <property type="entry name" value="GH"/>
</dbReference>
<dbReference type="PANTHER" id="PTHR10353">
    <property type="entry name" value="GLYCOSYL HYDROLASE"/>
    <property type="match status" value="1"/>
</dbReference>
<dbReference type="GO" id="GO:0005975">
    <property type="term" value="P:carbohydrate metabolic process"/>
    <property type="evidence" value="ECO:0007669"/>
    <property type="project" value="InterPro"/>
</dbReference>
<dbReference type="Gramene" id="OE9A014603T3">
    <property type="protein sequence ID" value="OE9A014603C3"/>
    <property type="gene ID" value="OE9A014603"/>
</dbReference>